<dbReference type="EMBL" id="JANBUW010000099">
    <property type="protein sequence ID" value="KAJ2849178.1"/>
    <property type="molecule type" value="Genomic_DNA"/>
</dbReference>
<dbReference type="Pfam" id="PF05193">
    <property type="entry name" value="Peptidase_M16_C"/>
    <property type="match status" value="1"/>
</dbReference>
<evidence type="ECO:0000259" key="12">
    <source>
        <dbReference type="Pfam" id="PF05193"/>
    </source>
</evidence>
<proteinExistence type="inferred from homology"/>
<comment type="similarity">
    <text evidence="9">Belongs to the peptidase M16 family. UQCRC2/QCR2 subfamily.</text>
</comment>
<evidence type="ECO:0000259" key="11">
    <source>
        <dbReference type="Pfam" id="PF00675"/>
    </source>
</evidence>
<keyword evidence="3" id="KW-0679">Respiratory chain</keyword>
<dbReference type="InterPro" id="IPR050361">
    <property type="entry name" value="MPP/UQCRC_Complex"/>
</dbReference>
<gene>
    <name evidence="13" type="primary">QCR2</name>
    <name evidence="13" type="ORF">IWW36_002813</name>
</gene>
<keyword evidence="8" id="KW-0472">Membrane</keyword>
<dbReference type="PANTHER" id="PTHR11851:SF209">
    <property type="entry name" value="CYTOCHROME B-C1 COMPLEX SUBUNIT 2, MITOCHONDRIAL"/>
    <property type="match status" value="1"/>
</dbReference>
<evidence type="ECO:0000256" key="8">
    <source>
        <dbReference type="ARBA" id="ARBA00023136"/>
    </source>
</evidence>
<dbReference type="OrthoDB" id="6369905at2759"/>
<evidence type="ECO:0000256" key="2">
    <source>
        <dbReference type="ARBA" id="ARBA00022448"/>
    </source>
</evidence>
<protein>
    <recommendedName>
        <fullName evidence="10">Cytochrome b-c1 complex subunit 2, mitochondrial</fullName>
    </recommendedName>
</protein>
<evidence type="ECO:0000313" key="13">
    <source>
        <dbReference type="EMBL" id="KAJ2849178.1"/>
    </source>
</evidence>
<feature type="domain" description="Peptidase M16 N-terminal" evidence="11">
    <location>
        <begin position="35"/>
        <end position="177"/>
    </location>
</feature>
<comment type="caution">
    <text evidence="13">The sequence shown here is derived from an EMBL/GenBank/DDBJ whole genome shotgun (WGS) entry which is preliminary data.</text>
</comment>
<accession>A0A9W8I8Y0</accession>
<feature type="domain" description="Peptidase M16 C-terminal" evidence="12">
    <location>
        <begin position="184"/>
        <end position="352"/>
    </location>
</feature>
<dbReference type="SUPFAM" id="SSF63411">
    <property type="entry name" value="LuxS/MPP-like metallohydrolase"/>
    <property type="match status" value="2"/>
</dbReference>
<dbReference type="InterPro" id="IPR011765">
    <property type="entry name" value="Pept_M16_N"/>
</dbReference>
<organism evidence="13 14">
    <name type="scientific">Coemansia brasiliensis</name>
    <dbReference type="NCBI Taxonomy" id="2650707"/>
    <lineage>
        <taxon>Eukaryota</taxon>
        <taxon>Fungi</taxon>
        <taxon>Fungi incertae sedis</taxon>
        <taxon>Zoopagomycota</taxon>
        <taxon>Kickxellomycotina</taxon>
        <taxon>Kickxellomycetes</taxon>
        <taxon>Kickxellales</taxon>
        <taxon>Kickxellaceae</taxon>
        <taxon>Coemansia</taxon>
    </lineage>
</organism>
<dbReference type="Gene3D" id="3.30.830.10">
    <property type="entry name" value="Metalloenzyme, LuxS/M16 peptidase-like"/>
    <property type="match status" value="2"/>
</dbReference>
<evidence type="ECO:0000256" key="9">
    <source>
        <dbReference type="ARBA" id="ARBA00038146"/>
    </source>
</evidence>
<keyword evidence="2" id="KW-0813">Transport</keyword>
<evidence type="ECO:0000256" key="10">
    <source>
        <dbReference type="ARBA" id="ARBA00040751"/>
    </source>
</evidence>
<comment type="subcellular location">
    <subcellularLocation>
        <location evidence="1">Mitochondrion inner membrane</location>
        <topology evidence="1">Peripheral membrane protein</topology>
        <orientation evidence="1">Matrix side</orientation>
    </subcellularLocation>
</comment>
<evidence type="ECO:0000256" key="4">
    <source>
        <dbReference type="ARBA" id="ARBA00022792"/>
    </source>
</evidence>
<dbReference type="InterPro" id="IPR011249">
    <property type="entry name" value="Metalloenz_LuxS/M16"/>
</dbReference>
<name>A0A9W8I8Y0_9FUNG</name>
<dbReference type="GO" id="GO:0046872">
    <property type="term" value="F:metal ion binding"/>
    <property type="evidence" value="ECO:0007669"/>
    <property type="project" value="InterPro"/>
</dbReference>
<dbReference type="InterPro" id="IPR007863">
    <property type="entry name" value="Peptidase_M16_C"/>
</dbReference>
<evidence type="ECO:0000256" key="1">
    <source>
        <dbReference type="ARBA" id="ARBA00004443"/>
    </source>
</evidence>
<keyword evidence="7" id="KW-0496">Mitochondrion</keyword>
<evidence type="ECO:0000256" key="3">
    <source>
        <dbReference type="ARBA" id="ARBA00022660"/>
    </source>
</evidence>
<dbReference type="Pfam" id="PF00675">
    <property type="entry name" value="Peptidase_M16"/>
    <property type="match status" value="1"/>
</dbReference>
<keyword evidence="5" id="KW-0809">Transit peptide</keyword>
<evidence type="ECO:0000313" key="14">
    <source>
        <dbReference type="Proteomes" id="UP001139887"/>
    </source>
</evidence>
<dbReference type="Proteomes" id="UP001139887">
    <property type="component" value="Unassembled WGS sequence"/>
</dbReference>
<dbReference type="FunFam" id="3.30.830.10:FF:000021">
    <property type="entry name" value="Cytochrome b-c1 complex subunit 2"/>
    <property type="match status" value="1"/>
</dbReference>
<keyword evidence="14" id="KW-1185">Reference proteome</keyword>
<keyword evidence="6" id="KW-0249">Electron transport</keyword>
<dbReference type="AlphaFoldDB" id="A0A9W8I8Y0"/>
<evidence type="ECO:0000256" key="6">
    <source>
        <dbReference type="ARBA" id="ARBA00022982"/>
    </source>
</evidence>
<evidence type="ECO:0000256" key="7">
    <source>
        <dbReference type="ARBA" id="ARBA00023128"/>
    </source>
</evidence>
<evidence type="ECO:0000256" key="5">
    <source>
        <dbReference type="ARBA" id="ARBA00022946"/>
    </source>
</evidence>
<reference evidence="13" key="1">
    <citation type="submission" date="2022-07" db="EMBL/GenBank/DDBJ databases">
        <title>Phylogenomic reconstructions and comparative analyses of Kickxellomycotina fungi.</title>
        <authorList>
            <person name="Reynolds N.K."/>
            <person name="Stajich J.E."/>
            <person name="Barry K."/>
            <person name="Grigoriev I.V."/>
            <person name="Crous P."/>
            <person name="Smith M.E."/>
        </authorList>
    </citation>
    <scope>NUCLEOTIDE SEQUENCE</scope>
    <source>
        <strain evidence="13">NRRL 1566</strain>
    </source>
</reference>
<dbReference type="PANTHER" id="PTHR11851">
    <property type="entry name" value="METALLOPROTEASE"/>
    <property type="match status" value="1"/>
</dbReference>
<dbReference type="GO" id="GO:0005743">
    <property type="term" value="C:mitochondrial inner membrane"/>
    <property type="evidence" value="ECO:0007669"/>
    <property type="project" value="UniProtKB-SubCell"/>
</dbReference>
<sequence>MYWSTARAAARRGYASAASAPSVMNVNGIRVAGASASSSEQLASLALVVNAGSRFETVENAGAAHFLKAFGFRDTQPRTSFRTIREAELNGATLTAEATRENIVFRVQCFRDAVPYFVDVLSQVAAGTKYAEHEFRAVERVVQLEAASAQAHAETRVLEAVHQAAFRGGLGNALYVPEGSPVNSAESVQAYARSAFARDRVAVVGTGIEAEELSQLVAASKLAELPASTGFPGVQSTSFAGGSQKVIESAAPVSHYALAFACAPEEAPVLARLLGTQRRAKWNVGAAPLAQAAAEDGFAADAFSFAYSDAALVGVLVSAPAARLRAAVERVAQTIQKSVARPSADSVQRAAAAAQVDAADQMATQEGAARVLTQVALGQPAATLEAVEQAASKLSASAQSVFASKPVAASVSLSQATPYVDTLGF</sequence>
<keyword evidence="4" id="KW-0999">Mitochondrion inner membrane</keyword>